<dbReference type="EMBL" id="QXGB01011452">
    <property type="protein sequence ID" value="KAE9148550.1"/>
    <property type="molecule type" value="Genomic_DNA"/>
</dbReference>
<dbReference type="Proteomes" id="UP000488956">
    <property type="component" value="Unassembled WGS sequence"/>
</dbReference>
<dbReference type="EMBL" id="QXGE01010189">
    <property type="protein sequence ID" value="KAE9259968.1"/>
    <property type="molecule type" value="Genomic_DNA"/>
</dbReference>
<dbReference type="Proteomes" id="UP000437068">
    <property type="component" value="Unassembled WGS sequence"/>
</dbReference>
<dbReference type="Proteomes" id="UP000433483">
    <property type="component" value="Unassembled WGS sequence"/>
</dbReference>
<dbReference type="AlphaFoldDB" id="A0A6A3P536"/>
<evidence type="ECO:0000313" key="10">
    <source>
        <dbReference type="Proteomes" id="UP000488956"/>
    </source>
</evidence>
<dbReference type="EMBL" id="QXFZ01011227">
    <property type="protein sequence ID" value="KAE9053338.1"/>
    <property type="molecule type" value="Genomic_DNA"/>
</dbReference>
<comment type="caution">
    <text evidence="1">The sequence shown here is derived from an EMBL/GenBank/DDBJ whole genome shotgun (WGS) entry which is preliminary data.</text>
</comment>
<evidence type="ECO:0000313" key="4">
    <source>
        <dbReference type="EMBL" id="KAE9156835.1"/>
    </source>
</evidence>
<gene>
    <name evidence="5" type="ORF">PF001_g32865</name>
    <name evidence="4" type="ORF">PF002_g33511</name>
    <name evidence="3" type="ORF">PF005_g33573</name>
    <name evidence="1" type="ORF">PF007_g32975</name>
    <name evidence="2" type="ORF">PF010_g32672</name>
</gene>
<organism evidence="1 9">
    <name type="scientific">Phytophthora fragariae</name>
    <dbReference type="NCBI Taxonomy" id="53985"/>
    <lineage>
        <taxon>Eukaryota</taxon>
        <taxon>Sar</taxon>
        <taxon>Stramenopiles</taxon>
        <taxon>Oomycota</taxon>
        <taxon>Peronosporomycetes</taxon>
        <taxon>Peronosporales</taxon>
        <taxon>Peronosporaceae</taxon>
        <taxon>Phytophthora</taxon>
    </lineage>
</organism>
<evidence type="ECO:0000313" key="6">
    <source>
        <dbReference type="Proteomes" id="UP000433483"/>
    </source>
</evidence>
<evidence type="ECO:0000313" key="1">
    <source>
        <dbReference type="EMBL" id="KAE9053338.1"/>
    </source>
</evidence>
<name>A0A6A3P536_9STRA</name>
<dbReference type="Proteomes" id="UP000440367">
    <property type="component" value="Unassembled WGS sequence"/>
</dbReference>
<dbReference type="Proteomes" id="UP000441208">
    <property type="component" value="Unassembled WGS sequence"/>
</dbReference>
<protein>
    <submittedName>
        <fullName evidence="1">Uncharacterized protein</fullName>
    </submittedName>
</protein>
<sequence length="87" mass="9231">MPMGYAIMPFSSSGQLSSPLTTSGTNGCSSCAMKPMLSGSESSELFQRNTRGRICITVDSPCGQSLRSVFSRLSLPLVYGPPYMLLG</sequence>
<proteinExistence type="predicted"/>
<evidence type="ECO:0000313" key="9">
    <source>
        <dbReference type="Proteomes" id="UP000441208"/>
    </source>
</evidence>
<dbReference type="EMBL" id="QXFX01010040">
    <property type="protein sequence ID" value="KAE9054111.1"/>
    <property type="molecule type" value="Genomic_DNA"/>
</dbReference>
<reference evidence="6 7" key="1">
    <citation type="submission" date="2018-08" db="EMBL/GenBank/DDBJ databases">
        <title>Genomic investigation of the strawberry pathogen Phytophthora fragariae indicates pathogenicity is determined by transcriptional variation in three key races.</title>
        <authorList>
            <person name="Adams T.M."/>
            <person name="Armitage A.D."/>
            <person name="Sobczyk M.K."/>
            <person name="Bates H.J."/>
            <person name="Dunwell J.M."/>
            <person name="Nellist C.F."/>
            <person name="Harrison R.J."/>
        </authorList>
    </citation>
    <scope>NUCLEOTIDE SEQUENCE [LARGE SCALE GENOMIC DNA]</scope>
    <source>
        <strain evidence="5 7">A4</strain>
        <strain evidence="4 8">BC-1</strain>
        <strain evidence="3 6">NOV-27</strain>
        <strain evidence="1 9">NOV-71</strain>
        <strain evidence="2 10">ONT-3</strain>
    </source>
</reference>
<accession>A0A6A3P536</accession>
<evidence type="ECO:0000313" key="5">
    <source>
        <dbReference type="EMBL" id="KAE9259968.1"/>
    </source>
</evidence>
<evidence type="ECO:0000313" key="7">
    <source>
        <dbReference type="Proteomes" id="UP000437068"/>
    </source>
</evidence>
<evidence type="ECO:0000313" key="8">
    <source>
        <dbReference type="Proteomes" id="UP000440367"/>
    </source>
</evidence>
<dbReference type="EMBL" id="QXGD01010607">
    <property type="protein sequence ID" value="KAE9156835.1"/>
    <property type="molecule type" value="Genomic_DNA"/>
</dbReference>
<evidence type="ECO:0000313" key="3">
    <source>
        <dbReference type="EMBL" id="KAE9148550.1"/>
    </source>
</evidence>
<keyword evidence="6" id="KW-1185">Reference proteome</keyword>
<evidence type="ECO:0000313" key="2">
    <source>
        <dbReference type="EMBL" id="KAE9054111.1"/>
    </source>
</evidence>